<evidence type="ECO:0000313" key="4">
    <source>
        <dbReference type="EMBL" id="KAG7305219.1"/>
    </source>
</evidence>
<dbReference type="InterPro" id="IPR000246">
    <property type="entry name" value="Peptidase_T2"/>
</dbReference>
<comment type="caution">
    <text evidence="4">The sequence shown here is derived from an EMBL/GenBank/DDBJ whole genome shotgun (WGS) entry which is preliminary data.</text>
</comment>
<dbReference type="Pfam" id="PF01112">
    <property type="entry name" value="Asparaginase_2"/>
    <property type="match status" value="2"/>
</dbReference>
<dbReference type="InterPro" id="IPR029055">
    <property type="entry name" value="Ntn_hydrolases_N"/>
</dbReference>
<feature type="compositionally biased region" description="Basic residues" evidence="2">
    <location>
        <begin position="347"/>
        <end position="359"/>
    </location>
</feature>
<dbReference type="Proteomes" id="UP000823941">
    <property type="component" value="Chromosome 13"/>
</dbReference>
<organism evidence="4 5">
    <name type="scientific">Plutella xylostella</name>
    <name type="common">Diamondback moth</name>
    <name type="synonym">Plutella maculipennis</name>
    <dbReference type="NCBI Taxonomy" id="51655"/>
    <lineage>
        <taxon>Eukaryota</taxon>
        <taxon>Metazoa</taxon>
        <taxon>Ecdysozoa</taxon>
        <taxon>Arthropoda</taxon>
        <taxon>Hexapoda</taxon>
        <taxon>Insecta</taxon>
        <taxon>Pterygota</taxon>
        <taxon>Neoptera</taxon>
        <taxon>Endopterygota</taxon>
        <taxon>Lepidoptera</taxon>
        <taxon>Glossata</taxon>
        <taxon>Ditrysia</taxon>
        <taxon>Yponomeutoidea</taxon>
        <taxon>Plutellidae</taxon>
        <taxon>Plutella</taxon>
    </lineage>
</organism>
<comment type="similarity">
    <text evidence="1">Belongs to the Ntn-hydrolase family.</text>
</comment>
<feature type="chain" id="PRO_5045316933" evidence="3">
    <location>
        <begin position="21"/>
        <end position="584"/>
    </location>
</feature>
<evidence type="ECO:0000256" key="2">
    <source>
        <dbReference type="SAM" id="MobiDB-lite"/>
    </source>
</evidence>
<reference evidence="4 5" key="1">
    <citation type="submission" date="2021-06" db="EMBL/GenBank/DDBJ databases">
        <title>A haploid diamondback moth (Plutella xylostella L.) genome assembly resolves 31 chromosomes and identifies a diamide resistance mutation.</title>
        <authorList>
            <person name="Ward C.M."/>
            <person name="Perry K.D."/>
            <person name="Baker G."/>
            <person name="Powis K."/>
            <person name="Heckel D.G."/>
            <person name="Baxter S.W."/>
        </authorList>
    </citation>
    <scope>NUCLEOTIDE SEQUENCE [LARGE SCALE GENOMIC DNA]</scope>
    <source>
        <strain evidence="4 5">LV</strain>
        <tissue evidence="4">Single pupa</tissue>
    </source>
</reference>
<name>A0ABQ7QJ13_PLUXY</name>
<gene>
    <name evidence="4" type="ORF">JYU34_009258</name>
</gene>
<feature type="region of interest" description="Disordered" evidence="2">
    <location>
        <begin position="186"/>
        <end position="212"/>
    </location>
</feature>
<dbReference type="PANTHER" id="PTHR10188">
    <property type="entry name" value="L-ASPARAGINASE"/>
    <property type="match status" value="1"/>
</dbReference>
<evidence type="ECO:0000256" key="1">
    <source>
        <dbReference type="ARBA" id="ARBA00010872"/>
    </source>
</evidence>
<dbReference type="EMBL" id="JAHIBW010000013">
    <property type="protein sequence ID" value="KAG7305219.1"/>
    <property type="molecule type" value="Genomic_DNA"/>
</dbReference>
<evidence type="ECO:0000256" key="3">
    <source>
        <dbReference type="SAM" id="SignalP"/>
    </source>
</evidence>
<dbReference type="SUPFAM" id="SSF56235">
    <property type="entry name" value="N-terminal nucleophile aminohydrolases (Ntn hydrolases)"/>
    <property type="match status" value="1"/>
</dbReference>
<keyword evidence="3" id="KW-0732">Signal</keyword>
<feature type="region of interest" description="Disordered" evidence="2">
    <location>
        <begin position="346"/>
        <end position="381"/>
    </location>
</feature>
<dbReference type="Gene3D" id="3.60.20.30">
    <property type="entry name" value="(Glycosyl)asparaginase"/>
    <property type="match status" value="1"/>
</dbReference>
<keyword evidence="5" id="KW-1185">Reference proteome</keyword>
<protein>
    <submittedName>
        <fullName evidence="4">Uncharacterized protein</fullName>
    </submittedName>
</protein>
<dbReference type="PANTHER" id="PTHR10188:SF6">
    <property type="entry name" value="N(4)-(BETA-N-ACETYLGLUCOSAMINYL)-L-ASPARAGINASE"/>
    <property type="match status" value="1"/>
</dbReference>
<accession>A0ABQ7QJ13</accession>
<feature type="signal peptide" evidence="3">
    <location>
        <begin position="1"/>
        <end position="20"/>
    </location>
</feature>
<evidence type="ECO:0000313" key="5">
    <source>
        <dbReference type="Proteomes" id="UP000823941"/>
    </source>
</evidence>
<proteinExistence type="inferred from homology"/>
<feature type="region of interest" description="Disordered" evidence="2">
    <location>
        <begin position="279"/>
        <end position="303"/>
    </location>
</feature>
<sequence length="584" mass="65142">MYVSRPLLLTLCFLLEHTQASLFQAHGKNVPMAIMLWAFPNVTQRAYDVLIQNGSALDAVERALTFAEDLTCHGHPDEDREVTFDALLMEGKNLSVGAVASLRRVRNPTGVARLVMNHTTHSILSCSQATEFALRMGRFEEPLNTTVSDEEWTKWHNYNNCQPNFYANVDPDPKIHCGPYFKIPRDRLNPNDTDDPNYEPPPPVPEDPARDCHPGHPGKPCIPCKKCHCECHSSSSTTTECDDIPSTTECDDIPSTKECDDIPSTTECGDILSTSECDDFSSTTSNVMPEEQEKSPCEDPGGVQARHRAASRLFRTKQPPASLRRNHYCRRRKDILQKIKEKYKSALNHHRYKGRHHGQSKYQDEESCEEKKKEKSQDDKHDTCCGQRPLGRCQAHPSKKCENKCKQSHIICTCPDDDDDDDDEEDGIVRMPKEVVEPDSVALLVLDRNRSLAGGATSSGPRFRIPGRVAEAVLPGAAVYVDDDVGAAAASGDGDLLVRFLPGVLAVEAMRRGWRPDAAARIALTRICKRYPCFKGAVVAINLEGDHGAACHGYKKMTYTYTRKGNLDKVQVVPYKCFKLNSKS</sequence>
<feature type="compositionally biased region" description="Basic and acidic residues" evidence="2">
    <location>
        <begin position="369"/>
        <end position="381"/>
    </location>
</feature>